<reference evidence="2" key="1">
    <citation type="journal article" date="2012" name="Nature">
        <title>The tomato genome sequence provides insights into fleshy fruit evolution.</title>
        <authorList>
            <consortium name="Tomato Genome Consortium"/>
        </authorList>
    </citation>
    <scope>NUCLEOTIDE SEQUENCE [LARGE SCALE GENOMIC DNA]</scope>
    <source>
        <strain evidence="2">cv. Heinz 1706</strain>
    </source>
</reference>
<name>A0A3Q7GK00_SOLLC</name>
<evidence type="ECO:0000313" key="2">
    <source>
        <dbReference type="EnsemblPlants" id="Solyc05g039990.3.1.1"/>
    </source>
</evidence>
<dbReference type="AlphaFoldDB" id="A0A3Q7GK00"/>
<reference evidence="2" key="2">
    <citation type="submission" date="2019-01" db="UniProtKB">
        <authorList>
            <consortium name="EnsemblPlants"/>
        </authorList>
    </citation>
    <scope>IDENTIFICATION</scope>
    <source>
        <strain evidence="2">cv. Heinz 1706</strain>
    </source>
</reference>
<dbReference type="InParanoid" id="A0A3Q7GK00"/>
<evidence type="ECO:0000256" key="1">
    <source>
        <dbReference type="SAM" id="MobiDB-lite"/>
    </source>
</evidence>
<dbReference type="EnsemblPlants" id="Solyc05g039990.3.1">
    <property type="protein sequence ID" value="Solyc05g039990.3.1.1"/>
    <property type="gene ID" value="Solyc05g039990.3"/>
</dbReference>
<dbReference type="Proteomes" id="UP000004994">
    <property type="component" value="Chromosome 5"/>
</dbReference>
<evidence type="ECO:0000313" key="3">
    <source>
        <dbReference type="Proteomes" id="UP000004994"/>
    </source>
</evidence>
<sequence length="55" mass="6076">MYFYSSTYHYRCLSLNSLQLSEVASPSSFVHFAGETKKPPKTPLPPSLPSVPISS</sequence>
<dbReference type="Gramene" id="Solyc05g039990.3.1">
    <property type="protein sequence ID" value="Solyc05g039990.3.1.1"/>
    <property type="gene ID" value="Solyc05g039990.3"/>
</dbReference>
<keyword evidence="3" id="KW-1185">Reference proteome</keyword>
<protein>
    <submittedName>
        <fullName evidence="2">Uncharacterized protein</fullName>
    </submittedName>
</protein>
<accession>A0A3Q7GK00</accession>
<feature type="region of interest" description="Disordered" evidence="1">
    <location>
        <begin position="34"/>
        <end position="55"/>
    </location>
</feature>
<proteinExistence type="predicted"/>
<organism evidence="2">
    <name type="scientific">Solanum lycopersicum</name>
    <name type="common">Tomato</name>
    <name type="synonym">Lycopersicon esculentum</name>
    <dbReference type="NCBI Taxonomy" id="4081"/>
    <lineage>
        <taxon>Eukaryota</taxon>
        <taxon>Viridiplantae</taxon>
        <taxon>Streptophyta</taxon>
        <taxon>Embryophyta</taxon>
        <taxon>Tracheophyta</taxon>
        <taxon>Spermatophyta</taxon>
        <taxon>Magnoliopsida</taxon>
        <taxon>eudicotyledons</taxon>
        <taxon>Gunneridae</taxon>
        <taxon>Pentapetalae</taxon>
        <taxon>asterids</taxon>
        <taxon>lamiids</taxon>
        <taxon>Solanales</taxon>
        <taxon>Solanaceae</taxon>
        <taxon>Solanoideae</taxon>
        <taxon>Solaneae</taxon>
        <taxon>Solanum</taxon>
        <taxon>Solanum subgen. Lycopersicon</taxon>
    </lineage>
</organism>